<evidence type="ECO:0000259" key="6">
    <source>
        <dbReference type="Pfam" id="PF08281"/>
    </source>
</evidence>
<dbReference type="InterPro" id="IPR013249">
    <property type="entry name" value="RNA_pol_sigma70_r4_t2"/>
</dbReference>
<dbReference type="InterPro" id="IPR039425">
    <property type="entry name" value="RNA_pol_sigma-70-like"/>
</dbReference>
<name>A0A3D9IQH2_9BACL</name>
<dbReference type="SUPFAM" id="SSF88946">
    <property type="entry name" value="Sigma2 domain of RNA polymerase sigma factors"/>
    <property type="match status" value="1"/>
</dbReference>
<dbReference type="Pfam" id="PF08281">
    <property type="entry name" value="Sigma70_r4_2"/>
    <property type="match status" value="1"/>
</dbReference>
<keyword evidence="3" id="KW-0731">Sigma factor</keyword>
<keyword evidence="8" id="KW-1185">Reference proteome</keyword>
<evidence type="ECO:0000256" key="2">
    <source>
        <dbReference type="ARBA" id="ARBA00023015"/>
    </source>
</evidence>
<sequence>MPENGLAWITDVHLACSGDREAFARLIREMQNELYGMARSMLNNDEDCADAIQEAILKAYRGVTKLREASVFRTWLFRILINECQILYRKNKRVWPMNLMPDSAVKQAEADLDLQAAVNRLDKSLRTIVQLYYFADLPLSQIAELTNVSEGTLKSRLHRARQQLASWLTFTEERAIGYEAR</sequence>
<dbReference type="NCBIfam" id="TIGR02937">
    <property type="entry name" value="sigma70-ECF"/>
    <property type="match status" value="1"/>
</dbReference>
<dbReference type="GO" id="GO:0006352">
    <property type="term" value="P:DNA-templated transcription initiation"/>
    <property type="evidence" value="ECO:0007669"/>
    <property type="project" value="InterPro"/>
</dbReference>
<dbReference type="Gene3D" id="1.10.10.10">
    <property type="entry name" value="Winged helix-like DNA-binding domain superfamily/Winged helix DNA-binding domain"/>
    <property type="match status" value="1"/>
</dbReference>
<dbReference type="Proteomes" id="UP000256869">
    <property type="component" value="Unassembled WGS sequence"/>
</dbReference>
<dbReference type="PANTHER" id="PTHR43133:SF51">
    <property type="entry name" value="RNA POLYMERASE SIGMA FACTOR"/>
    <property type="match status" value="1"/>
</dbReference>
<reference evidence="7 8" key="1">
    <citation type="submission" date="2018-07" db="EMBL/GenBank/DDBJ databases">
        <title>Genomic Encyclopedia of Type Strains, Phase III (KMG-III): the genomes of soil and plant-associated and newly described type strains.</title>
        <authorList>
            <person name="Whitman W."/>
        </authorList>
    </citation>
    <scope>NUCLEOTIDE SEQUENCE [LARGE SCALE GENOMIC DNA]</scope>
    <source>
        <strain evidence="7 8">CECT 8236</strain>
    </source>
</reference>
<evidence type="ECO:0000313" key="7">
    <source>
        <dbReference type="EMBL" id="RED64021.1"/>
    </source>
</evidence>
<accession>A0A3D9IQH2</accession>
<organism evidence="7 8">
    <name type="scientific">Cohnella lupini</name>
    <dbReference type="NCBI Taxonomy" id="1294267"/>
    <lineage>
        <taxon>Bacteria</taxon>
        <taxon>Bacillati</taxon>
        <taxon>Bacillota</taxon>
        <taxon>Bacilli</taxon>
        <taxon>Bacillales</taxon>
        <taxon>Paenibacillaceae</taxon>
        <taxon>Cohnella</taxon>
    </lineage>
</organism>
<dbReference type="RefSeq" id="WP_245987473.1">
    <property type="nucleotide sequence ID" value="NZ_QRDY01000003.1"/>
</dbReference>
<dbReference type="CDD" id="cd06171">
    <property type="entry name" value="Sigma70_r4"/>
    <property type="match status" value="1"/>
</dbReference>
<proteinExistence type="inferred from homology"/>
<dbReference type="InterPro" id="IPR007627">
    <property type="entry name" value="RNA_pol_sigma70_r2"/>
</dbReference>
<dbReference type="SUPFAM" id="SSF88659">
    <property type="entry name" value="Sigma3 and sigma4 domains of RNA polymerase sigma factors"/>
    <property type="match status" value="1"/>
</dbReference>
<dbReference type="InterPro" id="IPR013324">
    <property type="entry name" value="RNA_pol_sigma_r3/r4-like"/>
</dbReference>
<evidence type="ECO:0000313" key="8">
    <source>
        <dbReference type="Proteomes" id="UP000256869"/>
    </source>
</evidence>
<dbReference type="PANTHER" id="PTHR43133">
    <property type="entry name" value="RNA POLYMERASE ECF-TYPE SIGMA FACTO"/>
    <property type="match status" value="1"/>
</dbReference>
<feature type="domain" description="RNA polymerase sigma-70 region 2" evidence="5">
    <location>
        <begin position="26"/>
        <end position="93"/>
    </location>
</feature>
<keyword evidence="4" id="KW-0804">Transcription</keyword>
<evidence type="ECO:0000256" key="1">
    <source>
        <dbReference type="ARBA" id="ARBA00010641"/>
    </source>
</evidence>
<dbReference type="EMBL" id="QRDY01000003">
    <property type="protein sequence ID" value="RED64021.1"/>
    <property type="molecule type" value="Genomic_DNA"/>
</dbReference>
<dbReference type="InterPro" id="IPR013325">
    <property type="entry name" value="RNA_pol_sigma_r2"/>
</dbReference>
<comment type="similarity">
    <text evidence="1">Belongs to the sigma-70 factor family. ECF subfamily.</text>
</comment>
<comment type="caution">
    <text evidence="7">The sequence shown here is derived from an EMBL/GenBank/DDBJ whole genome shotgun (WGS) entry which is preliminary data.</text>
</comment>
<gene>
    <name evidence="7" type="ORF">DFP95_103262</name>
</gene>
<dbReference type="InterPro" id="IPR036388">
    <property type="entry name" value="WH-like_DNA-bd_sf"/>
</dbReference>
<dbReference type="AlphaFoldDB" id="A0A3D9IQH2"/>
<dbReference type="GO" id="GO:0003677">
    <property type="term" value="F:DNA binding"/>
    <property type="evidence" value="ECO:0007669"/>
    <property type="project" value="InterPro"/>
</dbReference>
<dbReference type="GO" id="GO:0016987">
    <property type="term" value="F:sigma factor activity"/>
    <property type="evidence" value="ECO:0007669"/>
    <property type="project" value="UniProtKB-KW"/>
</dbReference>
<evidence type="ECO:0000256" key="4">
    <source>
        <dbReference type="ARBA" id="ARBA00023163"/>
    </source>
</evidence>
<dbReference type="InterPro" id="IPR014284">
    <property type="entry name" value="RNA_pol_sigma-70_dom"/>
</dbReference>
<dbReference type="Pfam" id="PF04542">
    <property type="entry name" value="Sigma70_r2"/>
    <property type="match status" value="1"/>
</dbReference>
<keyword evidence="2" id="KW-0805">Transcription regulation</keyword>
<evidence type="ECO:0000259" key="5">
    <source>
        <dbReference type="Pfam" id="PF04542"/>
    </source>
</evidence>
<dbReference type="Gene3D" id="1.10.1740.10">
    <property type="match status" value="1"/>
</dbReference>
<feature type="domain" description="RNA polymerase sigma factor 70 region 4 type 2" evidence="6">
    <location>
        <begin position="113"/>
        <end position="164"/>
    </location>
</feature>
<protein>
    <submittedName>
        <fullName evidence="7">RNA polymerase sigma-70 factor (ECF subfamily)</fullName>
    </submittedName>
</protein>
<evidence type="ECO:0000256" key="3">
    <source>
        <dbReference type="ARBA" id="ARBA00023082"/>
    </source>
</evidence>